<name>A0A438FHW4_VITVI</name>
<gene>
    <name evidence="2" type="ORF">CK203_107433</name>
</gene>
<evidence type="ECO:0000313" key="2">
    <source>
        <dbReference type="EMBL" id="RVW59583.1"/>
    </source>
</evidence>
<dbReference type="AlphaFoldDB" id="A0A438FHW4"/>
<dbReference type="Proteomes" id="UP000288805">
    <property type="component" value="Unassembled WGS sequence"/>
</dbReference>
<sequence>MGDEGYFDWHASMRYTNKRVNDKYRPCSKRQGDSRKKTTFYVFRQNEEATYLGNVEFPLMSQKGLSKGSYQPVMRSRMKASTPLASQ</sequence>
<feature type="region of interest" description="Disordered" evidence="1">
    <location>
        <begin position="65"/>
        <end position="87"/>
    </location>
</feature>
<evidence type="ECO:0000256" key="1">
    <source>
        <dbReference type="SAM" id="MobiDB-lite"/>
    </source>
</evidence>
<organism evidence="2 3">
    <name type="scientific">Vitis vinifera</name>
    <name type="common">Grape</name>
    <dbReference type="NCBI Taxonomy" id="29760"/>
    <lineage>
        <taxon>Eukaryota</taxon>
        <taxon>Viridiplantae</taxon>
        <taxon>Streptophyta</taxon>
        <taxon>Embryophyta</taxon>
        <taxon>Tracheophyta</taxon>
        <taxon>Spermatophyta</taxon>
        <taxon>Magnoliopsida</taxon>
        <taxon>eudicotyledons</taxon>
        <taxon>Gunneridae</taxon>
        <taxon>Pentapetalae</taxon>
        <taxon>rosids</taxon>
        <taxon>Vitales</taxon>
        <taxon>Vitaceae</taxon>
        <taxon>Viteae</taxon>
        <taxon>Vitis</taxon>
    </lineage>
</organism>
<proteinExistence type="predicted"/>
<dbReference type="EMBL" id="QGNW01000885">
    <property type="protein sequence ID" value="RVW59583.1"/>
    <property type="molecule type" value="Genomic_DNA"/>
</dbReference>
<reference evidence="2 3" key="1">
    <citation type="journal article" date="2018" name="PLoS Genet.">
        <title>Population sequencing reveals clonal diversity and ancestral inbreeding in the grapevine cultivar Chardonnay.</title>
        <authorList>
            <person name="Roach M.J."/>
            <person name="Johnson D.L."/>
            <person name="Bohlmann J."/>
            <person name="van Vuuren H.J."/>
            <person name="Jones S.J."/>
            <person name="Pretorius I.S."/>
            <person name="Schmidt S.A."/>
            <person name="Borneman A.R."/>
        </authorList>
    </citation>
    <scope>NUCLEOTIDE SEQUENCE [LARGE SCALE GENOMIC DNA]</scope>
    <source>
        <strain evidence="3">cv. Chardonnay</strain>
        <tissue evidence="2">Leaf</tissue>
    </source>
</reference>
<protein>
    <submittedName>
        <fullName evidence="2">Uncharacterized protein</fullName>
    </submittedName>
</protein>
<evidence type="ECO:0000313" key="3">
    <source>
        <dbReference type="Proteomes" id="UP000288805"/>
    </source>
</evidence>
<comment type="caution">
    <text evidence="2">The sequence shown here is derived from an EMBL/GenBank/DDBJ whole genome shotgun (WGS) entry which is preliminary data.</text>
</comment>
<accession>A0A438FHW4</accession>